<keyword evidence="1" id="KW-0963">Cytoplasm</keyword>
<reference evidence="6" key="1">
    <citation type="submission" date="2018-05" db="EMBL/GenBank/DDBJ databases">
        <authorList>
            <person name="Lanie J.A."/>
            <person name="Ng W.-L."/>
            <person name="Kazmierczak K.M."/>
            <person name="Andrzejewski T.M."/>
            <person name="Davidsen T.M."/>
            <person name="Wayne K.J."/>
            <person name="Tettelin H."/>
            <person name="Glass J.I."/>
            <person name="Rusch D."/>
            <person name="Podicherti R."/>
            <person name="Tsui H.-C.T."/>
            <person name="Winkler M.E."/>
        </authorList>
    </citation>
    <scope>NUCLEOTIDE SEQUENCE</scope>
</reference>
<dbReference type="InterPro" id="IPR013849">
    <property type="entry name" value="DNA_helicase_Holl-junc_RuvA_I"/>
</dbReference>
<gene>
    <name evidence="6" type="ORF">METZ01_LOCUS49800</name>
</gene>
<evidence type="ECO:0000256" key="2">
    <source>
        <dbReference type="ARBA" id="ARBA00022763"/>
    </source>
</evidence>
<sequence length="192" mass="21155">MIGLIKEKKPSLLLLEVNGVGYEIHVPLSTSFQLPKNGESAYLLTHLIVREDQHTLYGFATEEERNLFRTLIKISGVGAKMALTILSGINVNGFIQSVINEDIDTLVHLPGIGKKTAERLIVEMKDRIDGITDNLESSAGSMSENSIVIEARNALVNLGYKSNEAKKILDNIDTKGLSVEELLRQALKSLNR</sequence>
<dbReference type="GO" id="GO:0006310">
    <property type="term" value="P:DNA recombination"/>
    <property type="evidence" value="ECO:0007669"/>
    <property type="project" value="InterPro"/>
</dbReference>
<dbReference type="GO" id="GO:0003677">
    <property type="term" value="F:DNA binding"/>
    <property type="evidence" value="ECO:0007669"/>
    <property type="project" value="UniProtKB-KW"/>
</dbReference>
<dbReference type="InterPro" id="IPR000085">
    <property type="entry name" value="RuvA"/>
</dbReference>
<dbReference type="GO" id="GO:0006281">
    <property type="term" value="P:DNA repair"/>
    <property type="evidence" value="ECO:0007669"/>
    <property type="project" value="UniProtKB-KW"/>
</dbReference>
<organism evidence="6">
    <name type="scientific">marine metagenome</name>
    <dbReference type="NCBI Taxonomy" id="408172"/>
    <lineage>
        <taxon>unclassified sequences</taxon>
        <taxon>metagenomes</taxon>
        <taxon>ecological metagenomes</taxon>
    </lineage>
</organism>
<dbReference type="SMART" id="SM00278">
    <property type="entry name" value="HhH1"/>
    <property type="match status" value="2"/>
</dbReference>
<dbReference type="GO" id="GO:0016020">
    <property type="term" value="C:membrane"/>
    <property type="evidence" value="ECO:0007669"/>
    <property type="project" value="UniProtKB-SubCell"/>
</dbReference>
<dbReference type="Pfam" id="PF07499">
    <property type="entry name" value="RuvA_C"/>
    <property type="match status" value="1"/>
</dbReference>
<dbReference type="InterPro" id="IPR003583">
    <property type="entry name" value="Hlx-hairpin-Hlx_DNA-bd_motif"/>
</dbReference>
<evidence type="ECO:0000259" key="5">
    <source>
        <dbReference type="SMART" id="SM00278"/>
    </source>
</evidence>
<dbReference type="GO" id="GO:0005524">
    <property type="term" value="F:ATP binding"/>
    <property type="evidence" value="ECO:0007669"/>
    <property type="project" value="InterPro"/>
</dbReference>
<feature type="domain" description="Helix-hairpin-helix DNA-binding motif class 1" evidence="5">
    <location>
        <begin position="69"/>
        <end position="88"/>
    </location>
</feature>
<evidence type="ECO:0000313" key="6">
    <source>
        <dbReference type="EMBL" id="SUZ96946.1"/>
    </source>
</evidence>
<dbReference type="Pfam" id="PF01330">
    <property type="entry name" value="RuvA_N"/>
    <property type="match status" value="1"/>
</dbReference>
<evidence type="ECO:0000256" key="3">
    <source>
        <dbReference type="ARBA" id="ARBA00023125"/>
    </source>
</evidence>
<proteinExistence type="inferred from homology"/>
<dbReference type="InterPro" id="IPR012340">
    <property type="entry name" value="NA-bd_OB-fold"/>
</dbReference>
<dbReference type="HAMAP" id="MF_00031">
    <property type="entry name" value="DNA_HJ_migration_RuvA"/>
    <property type="match status" value="1"/>
</dbReference>
<evidence type="ECO:0000256" key="1">
    <source>
        <dbReference type="ARBA" id="ARBA00022490"/>
    </source>
</evidence>
<dbReference type="GO" id="GO:0009379">
    <property type="term" value="C:Holliday junction helicase complex"/>
    <property type="evidence" value="ECO:0007669"/>
    <property type="project" value="InterPro"/>
</dbReference>
<dbReference type="Pfam" id="PF14520">
    <property type="entry name" value="HHH_5"/>
    <property type="match status" value="1"/>
</dbReference>
<protein>
    <recommendedName>
        <fullName evidence="5">Helix-hairpin-helix DNA-binding motif class 1 domain-containing protein</fullName>
    </recommendedName>
</protein>
<feature type="domain" description="Helix-hairpin-helix DNA-binding motif class 1" evidence="5">
    <location>
        <begin position="104"/>
        <end position="123"/>
    </location>
</feature>
<dbReference type="Gene3D" id="1.10.150.20">
    <property type="entry name" value="5' to 3' exonuclease, C-terminal subdomain"/>
    <property type="match status" value="1"/>
</dbReference>
<dbReference type="Gene3D" id="1.10.8.10">
    <property type="entry name" value="DNA helicase RuvA subunit, C-terminal domain"/>
    <property type="match status" value="1"/>
</dbReference>
<keyword evidence="4" id="KW-0234">DNA repair</keyword>
<dbReference type="AlphaFoldDB" id="A0A381RYL2"/>
<dbReference type="SUPFAM" id="SSF46929">
    <property type="entry name" value="DNA helicase RuvA subunit, C-terminal domain"/>
    <property type="match status" value="1"/>
</dbReference>
<accession>A0A381RYL2</accession>
<dbReference type="SUPFAM" id="SSF50249">
    <property type="entry name" value="Nucleic acid-binding proteins"/>
    <property type="match status" value="1"/>
</dbReference>
<keyword evidence="2" id="KW-0227">DNA damage</keyword>
<dbReference type="GO" id="GO:0009378">
    <property type="term" value="F:four-way junction helicase activity"/>
    <property type="evidence" value="ECO:0007669"/>
    <property type="project" value="InterPro"/>
</dbReference>
<dbReference type="InterPro" id="IPR010994">
    <property type="entry name" value="RuvA_2-like"/>
</dbReference>
<dbReference type="NCBIfam" id="TIGR00084">
    <property type="entry name" value="ruvA"/>
    <property type="match status" value="1"/>
</dbReference>
<dbReference type="SUPFAM" id="SSF47781">
    <property type="entry name" value="RuvA domain 2-like"/>
    <property type="match status" value="1"/>
</dbReference>
<dbReference type="EMBL" id="UINC01002463">
    <property type="protein sequence ID" value="SUZ96946.1"/>
    <property type="molecule type" value="Genomic_DNA"/>
</dbReference>
<name>A0A381RYL2_9ZZZZ</name>
<dbReference type="Gene3D" id="2.40.50.140">
    <property type="entry name" value="Nucleic acid-binding proteins"/>
    <property type="match status" value="1"/>
</dbReference>
<keyword evidence="3" id="KW-0238">DNA-binding</keyword>
<dbReference type="InterPro" id="IPR011114">
    <property type="entry name" value="RuvA_C"/>
</dbReference>
<evidence type="ECO:0000256" key="4">
    <source>
        <dbReference type="ARBA" id="ARBA00023204"/>
    </source>
</evidence>
<dbReference type="CDD" id="cd14332">
    <property type="entry name" value="UBA_RuvA_C"/>
    <property type="match status" value="1"/>
</dbReference>
<dbReference type="InterPro" id="IPR036267">
    <property type="entry name" value="RuvA_C_sf"/>
</dbReference>